<evidence type="ECO:0000256" key="1">
    <source>
        <dbReference type="SAM" id="MobiDB-lite"/>
    </source>
</evidence>
<dbReference type="EMBL" id="NHTK01006000">
    <property type="protein sequence ID" value="PPQ68783.1"/>
    <property type="molecule type" value="Genomic_DNA"/>
</dbReference>
<dbReference type="Proteomes" id="UP000284842">
    <property type="component" value="Unassembled WGS sequence"/>
</dbReference>
<accession>A0A409VRD1</accession>
<dbReference type="InParanoid" id="A0A409VRD1"/>
<organism evidence="2 3">
    <name type="scientific">Panaeolus cyanescens</name>
    <dbReference type="NCBI Taxonomy" id="181874"/>
    <lineage>
        <taxon>Eukaryota</taxon>
        <taxon>Fungi</taxon>
        <taxon>Dikarya</taxon>
        <taxon>Basidiomycota</taxon>
        <taxon>Agaricomycotina</taxon>
        <taxon>Agaricomycetes</taxon>
        <taxon>Agaricomycetidae</taxon>
        <taxon>Agaricales</taxon>
        <taxon>Agaricineae</taxon>
        <taxon>Galeropsidaceae</taxon>
        <taxon>Panaeolus</taxon>
    </lineage>
</organism>
<reference evidence="2 3" key="1">
    <citation type="journal article" date="2018" name="Evol. Lett.">
        <title>Horizontal gene cluster transfer increased hallucinogenic mushroom diversity.</title>
        <authorList>
            <person name="Reynolds H.T."/>
            <person name="Vijayakumar V."/>
            <person name="Gluck-Thaler E."/>
            <person name="Korotkin H.B."/>
            <person name="Matheny P.B."/>
            <person name="Slot J.C."/>
        </authorList>
    </citation>
    <scope>NUCLEOTIDE SEQUENCE [LARGE SCALE GENOMIC DNA]</scope>
    <source>
        <strain evidence="2 3">2629</strain>
    </source>
</reference>
<gene>
    <name evidence="2" type="ORF">CVT24_007725</name>
</gene>
<protein>
    <submittedName>
        <fullName evidence="2">Uncharacterized protein</fullName>
    </submittedName>
</protein>
<dbReference type="AlphaFoldDB" id="A0A409VRD1"/>
<dbReference type="OrthoDB" id="3364747at2759"/>
<sequence>MSLNRKLTAQSHDPNVVKNVERQIIREAKNEETAIKHALKDLSKTEKEEGKAYKHALKAKSAAEKSAKHEQTTLKKMHKAQHSHDVAATNLHRANNDYQMYSQNHERLVDEINSKKQEIENCMRVNDERTRQRNKKLAALHATNSDGEDESHLGLPSSAIPAQPNGTQDIA</sequence>
<keyword evidence="3" id="KW-1185">Reference proteome</keyword>
<evidence type="ECO:0000313" key="3">
    <source>
        <dbReference type="Proteomes" id="UP000284842"/>
    </source>
</evidence>
<name>A0A409VRD1_9AGAR</name>
<proteinExistence type="predicted"/>
<feature type="compositionally biased region" description="Basic and acidic residues" evidence="1">
    <location>
        <begin position="61"/>
        <end position="73"/>
    </location>
</feature>
<comment type="caution">
    <text evidence="2">The sequence shown here is derived from an EMBL/GenBank/DDBJ whole genome shotgun (WGS) entry which is preliminary data.</text>
</comment>
<feature type="region of interest" description="Disordered" evidence="1">
    <location>
        <begin position="45"/>
        <end position="97"/>
    </location>
</feature>
<feature type="region of interest" description="Disordered" evidence="1">
    <location>
        <begin position="127"/>
        <end position="171"/>
    </location>
</feature>
<evidence type="ECO:0000313" key="2">
    <source>
        <dbReference type="EMBL" id="PPQ68783.1"/>
    </source>
</evidence>